<feature type="signal peptide" evidence="2">
    <location>
        <begin position="1"/>
        <end position="28"/>
    </location>
</feature>
<dbReference type="GeneID" id="106161015"/>
<gene>
    <name evidence="4" type="primary">LOC106161015</name>
</gene>
<dbReference type="Proteomes" id="UP000085678">
    <property type="component" value="Unplaced"/>
</dbReference>
<dbReference type="InParanoid" id="A0A1S3I4V0"/>
<evidence type="ECO:0000256" key="1">
    <source>
        <dbReference type="SAM" id="Coils"/>
    </source>
</evidence>
<organism evidence="3 4">
    <name type="scientific">Lingula anatina</name>
    <name type="common">Brachiopod</name>
    <name type="synonym">Lingula unguis</name>
    <dbReference type="NCBI Taxonomy" id="7574"/>
    <lineage>
        <taxon>Eukaryota</taxon>
        <taxon>Metazoa</taxon>
        <taxon>Spiralia</taxon>
        <taxon>Lophotrochozoa</taxon>
        <taxon>Brachiopoda</taxon>
        <taxon>Linguliformea</taxon>
        <taxon>Lingulata</taxon>
        <taxon>Lingulida</taxon>
        <taxon>Linguloidea</taxon>
        <taxon>Lingulidae</taxon>
        <taxon>Lingula</taxon>
    </lineage>
</organism>
<evidence type="ECO:0000256" key="2">
    <source>
        <dbReference type="SAM" id="SignalP"/>
    </source>
</evidence>
<keyword evidence="2" id="KW-0732">Signal</keyword>
<feature type="coiled-coil region" evidence="1">
    <location>
        <begin position="808"/>
        <end position="835"/>
    </location>
</feature>
<dbReference type="AlphaFoldDB" id="A0A1S3I4V0"/>
<protein>
    <submittedName>
        <fullName evidence="4">Uncharacterized protein LOC106161015</fullName>
    </submittedName>
</protein>
<feature type="chain" id="PRO_5015166344" evidence="2">
    <location>
        <begin position="29"/>
        <end position="1128"/>
    </location>
</feature>
<sequence length="1128" mass="126548">MRGDALKKKWWLTMVICLVTQQFYPAIAHSLPAEKKVLTESDGYHRIIKKAAARHFPEISSSEKHSDTQIHHRQKRGIGGVFKFVLSNFWDDIACAGMLLAQQLDCGSLTPGNCKKLDELDAKRAQITAKVNATLEREVYWSVLNYTNDEAIDYISKISKELEVIASSNIRLMEILRTISVVEENETVYVPDNNDEVVEQQIRFRANLTEFINGMRATTEELESEIADYYKKDFAMLAMMTLIPILAMHTGLITTTARTWALSQSQNYQVVELVGARGSYQLAYDKNGKMFIVQQEPGNLGKLKVYAKLSETGKRPCITTCYFMCYNISGIGGVFKFVLSNFWDDIACAGMLLAQQLDCGSLTPGNCKKLDELDAKRAQITAKVNATLEREVYWSVLNYTNDEAIDYISKISKELEVIASSNIRLMEILRTISVVEENETVYVPDNNDEVVEQQIRFRANLTEFINGMRATTEELESEIADYYKKDFAMLAMMTLIPILAMHTGLITTTARTWALSQSQNYQVVELVGARGSYQLAYDKNGKMFIVQQEPGNLGKLKVYAKLSETGKVGSFWKFMMPAGQSAATKSFLESVDYNRAKQVASLMRLEPDYLQKLKSTGHLPAFLRSTDGLTTQQFDEFVETAKTKDPKVMFSAEFADTTMPKWMSQTLSIFDPSDIAAVDAYNKLKAANPDLLADLEKKGKLGAFISQSKGLVGDDFNEYMNKVKQANLEVDGLKNFDFDAPAKSVKSFSWEKIKSGWASIANKQLFDFQGRKIKVSTFVNMANIGSLLNVGLCIYIAAESSITVDEQVEEIERRVNKASDEIDEKMAELEVLITDEENYFDTVKNNFYDIVSMFDVSEDSTGIAADPDCQDSLCIFLRDAAELNPIKNYIAAWPNASITNETILHAQAYFLGNLTESKYQMVQLYRVAEMVAQVMIWVQSDESIDQMMANAVTLSKPFDSKYDLLRLIALAFPDRDEYTGYPLKCIRSGSITSEAELDTWMTSNQVKTIDPDVTDYISSGVDFDQSVSSIVGKLVTKYPTGCGGGECTTEDVLKEIAVNVLPSADIYDGVDLAPYRVVTITCPAETTTTTTTTTPPSPTISEELLQRIRDMFKNIRLPTFPSFSWGRK</sequence>
<reference evidence="4" key="1">
    <citation type="submission" date="2025-08" db="UniProtKB">
        <authorList>
            <consortium name="RefSeq"/>
        </authorList>
    </citation>
    <scope>IDENTIFICATION</scope>
    <source>
        <tissue evidence="4">Gonads</tissue>
    </source>
</reference>
<proteinExistence type="predicted"/>
<evidence type="ECO:0000313" key="3">
    <source>
        <dbReference type="Proteomes" id="UP000085678"/>
    </source>
</evidence>
<evidence type="ECO:0000313" key="4">
    <source>
        <dbReference type="RefSeq" id="XP_013393295.2"/>
    </source>
</evidence>
<name>A0A1S3I4V0_LINAN</name>
<keyword evidence="1" id="KW-0175">Coiled coil</keyword>
<dbReference type="RefSeq" id="XP_013393295.2">
    <property type="nucleotide sequence ID" value="XM_013537841.2"/>
</dbReference>
<keyword evidence="3" id="KW-1185">Reference proteome</keyword>
<dbReference type="KEGG" id="lak:106161015"/>
<accession>A0A1S3I4V0</accession>